<dbReference type="Proteomes" id="UP001206128">
    <property type="component" value="Unassembled WGS sequence"/>
</dbReference>
<accession>A0AAE3KFD1</accession>
<sequence>MSSPTTSVDVYKLMHWLNARKLTPTHLRELTGLELDLPGKDAPEEIPLAMADVRLLAKALNVAPDKLTAGGGRQPAVIHQSAAETEATRRAVWRDNIHFYNYYSLPAPTGWIAPVVLDILCPQGRLPKLNNGHLEPAITINIGPGDIFGRWGTDINELTWARLAANHDGDPAWIIGDSYLEPSYRPHSYALATAEPARIISYTCKSNLQALLALANHWPDPVFDRFVEDWSADAHAAMLAIAATRRGFTVAALASAAGISRQHLDDHLAGDTAALDLVALRRLGAVLGLDYRLLLPPAHQHDAIGKTSCSIEQSRATIREFHSYTVASMAAAPQLPDLVGLFMRVDRSAAQPANLVDHGASHYLATDGSMIAWWLDTDGTLRRQRLNRDDSLWVGPCVPHGFTGNGSLIKLGNGEGYGYLDQVELTNTVERTATLRRSRHDRADWGYDQPTA</sequence>
<dbReference type="Gene3D" id="1.10.260.40">
    <property type="entry name" value="lambda repressor-like DNA-binding domains"/>
    <property type="match status" value="1"/>
</dbReference>
<dbReference type="InterPro" id="IPR010982">
    <property type="entry name" value="Lambda_DNA-bd_dom_sf"/>
</dbReference>
<evidence type="ECO:0000313" key="1">
    <source>
        <dbReference type="EMBL" id="MCP2164299.1"/>
    </source>
</evidence>
<dbReference type="SUPFAM" id="SSF47413">
    <property type="entry name" value="lambda repressor-like DNA-binding domains"/>
    <property type="match status" value="1"/>
</dbReference>
<keyword evidence="2" id="KW-1185">Reference proteome</keyword>
<dbReference type="AlphaFoldDB" id="A0AAE3KFD1"/>
<organism evidence="1 2">
    <name type="scientific">Goodfellowiella coeruleoviolacea</name>
    <dbReference type="NCBI Taxonomy" id="334858"/>
    <lineage>
        <taxon>Bacteria</taxon>
        <taxon>Bacillati</taxon>
        <taxon>Actinomycetota</taxon>
        <taxon>Actinomycetes</taxon>
        <taxon>Pseudonocardiales</taxon>
        <taxon>Pseudonocardiaceae</taxon>
        <taxon>Goodfellowiella</taxon>
    </lineage>
</organism>
<dbReference type="GO" id="GO:0003677">
    <property type="term" value="F:DNA binding"/>
    <property type="evidence" value="ECO:0007669"/>
    <property type="project" value="InterPro"/>
</dbReference>
<dbReference type="InterPro" id="IPR014710">
    <property type="entry name" value="RmlC-like_jellyroll"/>
</dbReference>
<comment type="caution">
    <text evidence="1">The sequence shown here is derived from an EMBL/GenBank/DDBJ whole genome shotgun (WGS) entry which is preliminary data.</text>
</comment>
<gene>
    <name evidence="1" type="ORF">LX83_001139</name>
</gene>
<dbReference type="RefSeq" id="WP_253767786.1">
    <property type="nucleotide sequence ID" value="NZ_JAMTCK010000002.1"/>
</dbReference>
<proteinExistence type="predicted"/>
<reference evidence="1" key="1">
    <citation type="submission" date="2022-06" db="EMBL/GenBank/DDBJ databases">
        <title>Genomic Encyclopedia of Archaeal and Bacterial Type Strains, Phase II (KMG-II): from individual species to whole genera.</title>
        <authorList>
            <person name="Goeker M."/>
        </authorList>
    </citation>
    <scope>NUCLEOTIDE SEQUENCE</scope>
    <source>
        <strain evidence="1">DSM 43935</strain>
    </source>
</reference>
<name>A0AAE3KFD1_9PSEU</name>
<evidence type="ECO:0008006" key="3">
    <source>
        <dbReference type="Google" id="ProtNLM"/>
    </source>
</evidence>
<protein>
    <recommendedName>
        <fullName evidence="3">HTH cro/C1-type domain-containing protein</fullName>
    </recommendedName>
</protein>
<evidence type="ECO:0000313" key="2">
    <source>
        <dbReference type="Proteomes" id="UP001206128"/>
    </source>
</evidence>
<dbReference type="Gene3D" id="2.60.120.10">
    <property type="entry name" value="Jelly Rolls"/>
    <property type="match status" value="2"/>
</dbReference>
<dbReference type="EMBL" id="JAMTCK010000002">
    <property type="protein sequence ID" value="MCP2164299.1"/>
    <property type="molecule type" value="Genomic_DNA"/>
</dbReference>